<proteinExistence type="predicted"/>
<dbReference type="InParanoid" id="A0A0C2WDM6"/>
<accession>A0A0C2WDM6</accession>
<gene>
    <name evidence="1" type="ORF">M378DRAFT_42929</name>
</gene>
<dbReference type="HOGENOM" id="CLU_2910173_0_0_1"/>
<evidence type="ECO:0000313" key="2">
    <source>
        <dbReference type="Proteomes" id="UP000054549"/>
    </source>
</evidence>
<reference evidence="1 2" key="1">
    <citation type="submission" date="2014-04" db="EMBL/GenBank/DDBJ databases">
        <title>Evolutionary Origins and Diversification of the Mycorrhizal Mutualists.</title>
        <authorList>
            <consortium name="DOE Joint Genome Institute"/>
            <consortium name="Mycorrhizal Genomics Consortium"/>
            <person name="Kohler A."/>
            <person name="Kuo A."/>
            <person name="Nagy L.G."/>
            <person name="Floudas D."/>
            <person name="Copeland A."/>
            <person name="Barry K.W."/>
            <person name="Cichocki N."/>
            <person name="Veneault-Fourrey C."/>
            <person name="LaButti K."/>
            <person name="Lindquist E.A."/>
            <person name="Lipzen A."/>
            <person name="Lundell T."/>
            <person name="Morin E."/>
            <person name="Murat C."/>
            <person name="Riley R."/>
            <person name="Ohm R."/>
            <person name="Sun H."/>
            <person name="Tunlid A."/>
            <person name="Henrissat B."/>
            <person name="Grigoriev I.V."/>
            <person name="Hibbett D.S."/>
            <person name="Martin F."/>
        </authorList>
    </citation>
    <scope>NUCLEOTIDE SEQUENCE [LARGE SCALE GENOMIC DNA]</scope>
    <source>
        <strain evidence="1 2">Koide BX008</strain>
    </source>
</reference>
<dbReference type="Proteomes" id="UP000054549">
    <property type="component" value="Unassembled WGS sequence"/>
</dbReference>
<dbReference type="AlphaFoldDB" id="A0A0C2WDM6"/>
<name>A0A0C2WDM6_AMAMK</name>
<feature type="non-terminal residue" evidence="1">
    <location>
        <position position="1"/>
    </location>
</feature>
<organism evidence="1 2">
    <name type="scientific">Amanita muscaria (strain Koide BX008)</name>
    <dbReference type="NCBI Taxonomy" id="946122"/>
    <lineage>
        <taxon>Eukaryota</taxon>
        <taxon>Fungi</taxon>
        <taxon>Dikarya</taxon>
        <taxon>Basidiomycota</taxon>
        <taxon>Agaricomycotina</taxon>
        <taxon>Agaricomycetes</taxon>
        <taxon>Agaricomycetidae</taxon>
        <taxon>Agaricales</taxon>
        <taxon>Pluteineae</taxon>
        <taxon>Amanitaceae</taxon>
        <taxon>Amanita</taxon>
    </lineage>
</organism>
<dbReference type="EMBL" id="KN818658">
    <property type="protein sequence ID" value="KIL54691.1"/>
    <property type="molecule type" value="Genomic_DNA"/>
</dbReference>
<feature type="non-terminal residue" evidence="1">
    <location>
        <position position="62"/>
    </location>
</feature>
<sequence length="62" mass="6776">PVSSFVNTYEDICDILGSAPQFHDSSTLSLTSMPNLLREKANGRMVYSVPLIIFLDDVSGNV</sequence>
<protein>
    <submittedName>
        <fullName evidence="1">Uncharacterized protein</fullName>
    </submittedName>
</protein>
<evidence type="ECO:0000313" key="1">
    <source>
        <dbReference type="EMBL" id="KIL54691.1"/>
    </source>
</evidence>
<dbReference type="OrthoDB" id="2689385at2759"/>
<keyword evidence="2" id="KW-1185">Reference proteome</keyword>